<keyword evidence="5" id="KW-0067">ATP-binding</keyword>
<dbReference type="SMART" id="SM00220">
    <property type="entry name" value="S_TKc"/>
    <property type="match status" value="1"/>
</dbReference>
<dbReference type="SUPFAM" id="SSF56112">
    <property type="entry name" value="Protein kinase-like (PK-like)"/>
    <property type="match status" value="1"/>
</dbReference>
<evidence type="ECO:0000256" key="5">
    <source>
        <dbReference type="ARBA" id="ARBA00022840"/>
    </source>
</evidence>
<feature type="domain" description="Protein kinase" evidence="6">
    <location>
        <begin position="1"/>
        <end position="163"/>
    </location>
</feature>
<dbReference type="AlphaFoldDB" id="A0A9W6X073"/>
<organism evidence="7 8">
    <name type="scientific">Phytophthora fragariaefolia</name>
    <dbReference type="NCBI Taxonomy" id="1490495"/>
    <lineage>
        <taxon>Eukaryota</taxon>
        <taxon>Sar</taxon>
        <taxon>Stramenopiles</taxon>
        <taxon>Oomycota</taxon>
        <taxon>Peronosporomycetes</taxon>
        <taxon>Peronosporales</taxon>
        <taxon>Peronosporaceae</taxon>
        <taxon>Phytophthora</taxon>
    </lineage>
</organism>
<evidence type="ECO:0000256" key="2">
    <source>
        <dbReference type="ARBA" id="ARBA00022679"/>
    </source>
</evidence>
<keyword evidence="4" id="KW-0418">Kinase</keyword>
<dbReference type="PROSITE" id="PS50011">
    <property type="entry name" value="PROTEIN_KINASE_DOM"/>
    <property type="match status" value="1"/>
</dbReference>
<evidence type="ECO:0000256" key="4">
    <source>
        <dbReference type="ARBA" id="ARBA00022777"/>
    </source>
</evidence>
<dbReference type="Pfam" id="PF00069">
    <property type="entry name" value="Pkinase"/>
    <property type="match status" value="1"/>
</dbReference>
<sequence length="163" mass="17793">MLLAVSPRRRRRLDVAAALDVKIIDFGFAKVLSEGATSTSFLGTGGYLAPEVLLRQPYGKAVDMWSFGVLTYLLLCGRLPFAATTQLRPNQKIQSLYKLTFPKRSTEPPVATVLNEANTVLGIYSMQYILLARRFTAVAGLGVLCATMNTKSAYHNDCGVVTT</sequence>
<reference evidence="7" key="1">
    <citation type="submission" date="2023-04" db="EMBL/GenBank/DDBJ databases">
        <title>Phytophthora fragariaefolia NBRC 109709.</title>
        <authorList>
            <person name="Ichikawa N."/>
            <person name="Sato H."/>
            <person name="Tonouchi N."/>
        </authorList>
    </citation>
    <scope>NUCLEOTIDE SEQUENCE</scope>
    <source>
        <strain evidence="7">NBRC 109709</strain>
    </source>
</reference>
<gene>
    <name evidence="7" type="ORF">Pfra01_000439700</name>
</gene>
<dbReference type="GO" id="GO:0005524">
    <property type="term" value="F:ATP binding"/>
    <property type="evidence" value="ECO:0007669"/>
    <property type="project" value="UniProtKB-KW"/>
</dbReference>
<proteinExistence type="predicted"/>
<dbReference type="EMBL" id="BSXT01000347">
    <property type="protein sequence ID" value="GMF25079.1"/>
    <property type="molecule type" value="Genomic_DNA"/>
</dbReference>
<dbReference type="GO" id="GO:0005952">
    <property type="term" value="C:cAMP-dependent protein kinase complex"/>
    <property type="evidence" value="ECO:0007669"/>
    <property type="project" value="TreeGrafter"/>
</dbReference>
<dbReference type="PANTHER" id="PTHR24353">
    <property type="entry name" value="CYCLIC NUCLEOTIDE-DEPENDENT PROTEIN KINASE"/>
    <property type="match status" value="1"/>
</dbReference>
<dbReference type="Proteomes" id="UP001165121">
    <property type="component" value="Unassembled WGS sequence"/>
</dbReference>
<dbReference type="InterPro" id="IPR000719">
    <property type="entry name" value="Prot_kinase_dom"/>
</dbReference>
<name>A0A9W6X073_9STRA</name>
<keyword evidence="8" id="KW-1185">Reference proteome</keyword>
<keyword evidence="2" id="KW-0808">Transferase</keyword>
<accession>A0A9W6X073</accession>
<evidence type="ECO:0000259" key="6">
    <source>
        <dbReference type="PROSITE" id="PS50011"/>
    </source>
</evidence>
<dbReference type="PANTHER" id="PTHR24353:SF143">
    <property type="entry name" value="PROTEIN KINASE DOMAIN-CONTAINING PROTEIN"/>
    <property type="match status" value="1"/>
</dbReference>
<evidence type="ECO:0000313" key="8">
    <source>
        <dbReference type="Proteomes" id="UP001165121"/>
    </source>
</evidence>
<dbReference type="OrthoDB" id="40902at2759"/>
<evidence type="ECO:0000256" key="1">
    <source>
        <dbReference type="ARBA" id="ARBA00022527"/>
    </source>
</evidence>
<dbReference type="InterPro" id="IPR011009">
    <property type="entry name" value="Kinase-like_dom_sf"/>
</dbReference>
<dbReference type="Gene3D" id="1.10.510.10">
    <property type="entry name" value="Transferase(Phosphotransferase) domain 1"/>
    <property type="match status" value="1"/>
</dbReference>
<keyword evidence="3" id="KW-0547">Nucleotide-binding</keyword>
<dbReference type="GO" id="GO:0004691">
    <property type="term" value="F:cAMP-dependent protein kinase activity"/>
    <property type="evidence" value="ECO:0007669"/>
    <property type="project" value="TreeGrafter"/>
</dbReference>
<evidence type="ECO:0000313" key="7">
    <source>
        <dbReference type="EMBL" id="GMF25079.1"/>
    </source>
</evidence>
<comment type="caution">
    <text evidence="7">The sequence shown here is derived from an EMBL/GenBank/DDBJ whole genome shotgun (WGS) entry which is preliminary data.</text>
</comment>
<protein>
    <submittedName>
        <fullName evidence="7">Unnamed protein product</fullName>
    </submittedName>
</protein>
<evidence type="ECO:0000256" key="3">
    <source>
        <dbReference type="ARBA" id="ARBA00022741"/>
    </source>
</evidence>
<keyword evidence="1" id="KW-0723">Serine/threonine-protein kinase</keyword>